<gene>
    <name evidence="5" type="ORF">HaLaN_16856</name>
</gene>
<organism evidence="5 6">
    <name type="scientific">Haematococcus lacustris</name>
    <name type="common">Green alga</name>
    <name type="synonym">Haematococcus pluvialis</name>
    <dbReference type="NCBI Taxonomy" id="44745"/>
    <lineage>
        <taxon>Eukaryota</taxon>
        <taxon>Viridiplantae</taxon>
        <taxon>Chlorophyta</taxon>
        <taxon>core chlorophytes</taxon>
        <taxon>Chlorophyceae</taxon>
        <taxon>CS clade</taxon>
        <taxon>Chlamydomonadales</taxon>
        <taxon>Haematococcaceae</taxon>
        <taxon>Haematococcus</taxon>
    </lineage>
</organism>
<feature type="non-terminal residue" evidence="5">
    <location>
        <position position="494"/>
    </location>
</feature>
<dbReference type="SUPFAM" id="SSF48403">
    <property type="entry name" value="Ankyrin repeat"/>
    <property type="match status" value="1"/>
</dbReference>
<reference evidence="5 6" key="1">
    <citation type="submission" date="2020-02" db="EMBL/GenBank/DDBJ databases">
        <title>Draft genome sequence of Haematococcus lacustris strain NIES-144.</title>
        <authorList>
            <person name="Morimoto D."/>
            <person name="Nakagawa S."/>
            <person name="Yoshida T."/>
            <person name="Sawayama S."/>
        </authorList>
    </citation>
    <scope>NUCLEOTIDE SEQUENCE [LARGE SCALE GENOMIC DNA]</scope>
    <source>
        <strain evidence="5 6">NIES-144</strain>
    </source>
</reference>
<evidence type="ECO:0000256" key="1">
    <source>
        <dbReference type="ARBA" id="ARBA00022737"/>
    </source>
</evidence>
<evidence type="ECO:0000256" key="2">
    <source>
        <dbReference type="ARBA" id="ARBA00023043"/>
    </source>
</evidence>
<dbReference type="InterPro" id="IPR002110">
    <property type="entry name" value="Ankyrin_rpt"/>
</dbReference>
<feature type="repeat" description="ANK" evidence="3">
    <location>
        <begin position="76"/>
        <end position="110"/>
    </location>
</feature>
<dbReference type="PROSITE" id="PS50088">
    <property type="entry name" value="ANK_REPEAT"/>
    <property type="match status" value="2"/>
</dbReference>
<protein>
    <submittedName>
        <fullName evidence="5">ANK_REP_REGION domain-containing protein</fullName>
    </submittedName>
</protein>
<feature type="region of interest" description="Disordered" evidence="4">
    <location>
        <begin position="471"/>
        <end position="494"/>
    </location>
</feature>
<proteinExistence type="predicted"/>
<evidence type="ECO:0000313" key="5">
    <source>
        <dbReference type="EMBL" id="GFH19835.1"/>
    </source>
</evidence>
<dbReference type="EMBL" id="BLLF01001528">
    <property type="protein sequence ID" value="GFH19835.1"/>
    <property type="molecule type" value="Genomic_DNA"/>
</dbReference>
<dbReference type="PANTHER" id="PTHR24198">
    <property type="entry name" value="ANKYRIN REPEAT AND PROTEIN KINASE DOMAIN-CONTAINING PROTEIN"/>
    <property type="match status" value="1"/>
</dbReference>
<dbReference type="AlphaFoldDB" id="A0A699ZDE8"/>
<dbReference type="SMART" id="SM00248">
    <property type="entry name" value="ANK"/>
    <property type="match status" value="2"/>
</dbReference>
<keyword evidence="1" id="KW-0677">Repeat</keyword>
<accession>A0A699ZDE8</accession>
<name>A0A699ZDE8_HAELA</name>
<dbReference type="PROSITE" id="PS50297">
    <property type="entry name" value="ANK_REP_REGION"/>
    <property type="match status" value="2"/>
</dbReference>
<evidence type="ECO:0000256" key="4">
    <source>
        <dbReference type="SAM" id="MobiDB-lite"/>
    </source>
</evidence>
<dbReference type="Gene3D" id="1.25.40.20">
    <property type="entry name" value="Ankyrin repeat-containing domain"/>
    <property type="match status" value="1"/>
</dbReference>
<feature type="non-terminal residue" evidence="5">
    <location>
        <position position="1"/>
    </location>
</feature>
<dbReference type="InterPro" id="IPR036770">
    <property type="entry name" value="Ankyrin_rpt-contain_sf"/>
</dbReference>
<evidence type="ECO:0000313" key="6">
    <source>
        <dbReference type="Proteomes" id="UP000485058"/>
    </source>
</evidence>
<evidence type="ECO:0000256" key="3">
    <source>
        <dbReference type="PROSITE-ProRule" id="PRU00023"/>
    </source>
</evidence>
<feature type="repeat" description="ANK" evidence="3">
    <location>
        <begin position="40"/>
        <end position="72"/>
    </location>
</feature>
<sequence>MRNIYWAAEKGDDALLEALLTAPQPQQGVEGKNLEYRDLGGCTPLIVAAANNNQRCVELLLKHGAKVDAMSNSDTEGGTAFHYAARKGGDHRSVCQLLYGHGANPFLADRKGRTPLDEAIQAGRCSQPLSLTHLPGQAAAAQAYAGEQGDLPVCPANWGQREWLTLQAALSSWTRCDSRRCGWAWWPSRWGGGGKASKETKKYAAPAGPSGGGHQGERVALGVAPRCPPTRGVRQLQSRLTQGSKVICRCACRCCPVNRGQSVPKNARPWLRSLDCSLLSFCSCSLSVSACTLPPLTPPPFLCRRPAAAPGSVVGQPAAKGSGANTLTLDRIFNRASELDAMQSGKCNNIPVNLPSSGKWKKKTRVMMVVPHHPCPRSHWVPEPSRKRLLVFRDNKELQLKISGILHEAICHVGTSSTFLKLAPGIDFIYTDPAKQTPGNSLQLSPVTDRPSGQADLDALVDEITAMPAAAASISSVDSPGPSTPSRAMSDGGR</sequence>
<feature type="region of interest" description="Disordered" evidence="4">
    <location>
        <begin position="193"/>
        <end position="215"/>
    </location>
</feature>
<keyword evidence="2 3" id="KW-0040">ANK repeat</keyword>
<dbReference type="PANTHER" id="PTHR24198:SF165">
    <property type="entry name" value="ANKYRIN REPEAT-CONTAINING PROTEIN-RELATED"/>
    <property type="match status" value="1"/>
</dbReference>
<comment type="caution">
    <text evidence="5">The sequence shown here is derived from an EMBL/GenBank/DDBJ whole genome shotgun (WGS) entry which is preliminary data.</text>
</comment>
<dbReference type="Proteomes" id="UP000485058">
    <property type="component" value="Unassembled WGS sequence"/>
</dbReference>
<dbReference type="Pfam" id="PF12796">
    <property type="entry name" value="Ank_2"/>
    <property type="match status" value="1"/>
</dbReference>
<keyword evidence="6" id="KW-1185">Reference proteome</keyword>